<dbReference type="Gene3D" id="1.10.260.40">
    <property type="entry name" value="lambda repressor-like DNA-binding domains"/>
    <property type="match status" value="1"/>
</dbReference>
<evidence type="ECO:0000313" key="1">
    <source>
        <dbReference type="EMBL" id="AUG53922.1"/>
    </source>
</evidence>
<proteinExistence type="predicted"/>
<dbReference type="Pfam" id="PF13384">
    <property type="entry name" value="HTH_23"/>
    <property type="match status" value="1"/>
</dbReference>
<evidence type="ECO:0000313" key="2">
    <source>
        <dbReference type="Proteomes" id="UP000233458"/>
    </source>
</evidence>
<keyword evidence="2" id="KW-1185">Reference proteome</keyword>
<organism evidence="1 2">
    <name type="scientific">Thalassospira marina</name>
    <dbReference type="NCBI Taxonomy" id="2048283"/>
    <lineage>
        <taxon>Bacteria</taxon>
        <taxon>Pseudomonadati</taxon>
        <taxon>Pseudomonadota</taxon>
        <taxon>Alphaproteobacteria</taxon>
        <taxon>Rhodospirillales</taxon>
        <taxon>Thalassospiraceae</taxon>
        <taxon>Thalassospira</taxon>
    </lineage>
</organism>
<dbReference type="EMBL" id="CP024199">
    <property type="protein sequence ID" value="AUG53922.1"/>
    <property type="molecule type" value="Genomic_DNA"/>
</dbReference>
<dbReference type="InterPro" id="IPR010982">
    <property type="entry name" value="Lambda_DNA-bd_dom_sf"/>
</dbReference>
<dbReference type="SUPFAM" id="SSF47413">
    <property type="entry name" value="lambda repressor-like DNA-binding domains"/>
    <property type="match status" value="1"/>
</dbReference>
<gene>
    <name evidence="1" type="ORF">CSC3H3_15255</name>
</gene>
<accession>A0ABN5FGQ9</accession>
<dbReference type="Proteomes" id="UP000233458">
    <property type="component" value="Chromosome"/>
</dbReference>
<evidence type="ECO:0008006" key="3">
    <source>
        <dbReference type="Google" id="ProtNLM"/>
    </source>
</evidence>
<sequence>MVSAPLPHGLSQIAEAAGTEAALMIALERGGSRLRIPQKAEGSVLQEIVGIDAAEKIVKDLADERIEIPLAKKIVAAWLREQGWSQERIAMRLKVSRRSVQYWQSGTTPTRQSDLFSSF</sequence>
<reference evidence="1 2" key="1">
    <citation type="submission" date="2017-10" db="EMBL/GenBank/DDBJ databases">
        <title>Biodiversity and function of Thalassospira species in the particle-attached aromatic-hydrocarbon-degrading consortia from the surface seawater of the China South Sea.</title>
        <authorList>
            <person name="Dong C."/>
            <person name="Liu R."/>
            <person name="Shao Z."/>
        </authorList>
    </citation>
    <scope>NUCLEOTIDE SEQUENCE [LARGE SCALE GENOMIC DNA]</scope>
    <source>
        <strain evidence="1 2">CSC3H3</strain>
    </source>
</reference>
<protein>
    <recommendedName>
        <fullName evidence="3">HTH cro/C1-type domain-containing protein</fullName>
    </recommendedName>
</protein>
<name>A0ABN5FGQ9_9PROT</name>